<evidence type="ECO:0000313" key="3">
    <source>
        <dbReference type="Proteomes" id="UP000250245"/>
    </source>
</evidence>
<reference evidence="2 3" key="1">
    <citation type="submission" date="2018-06" db="EMBL/GenBank/DDBJ databases">
        <authorList>
            <consortium name="Pathogen Informatics"/>
            <person name="Doyle S."/>
        </authorList>
    </citation>
    <scope>NUCLEOTIDE SEQUENCE [LARGE SCALE GENOMIC DNA]</scope>
    <source>
        <strain evidence="2 3">NCTC11820</strain>
    </source>
</reference>
<evidence type="ECO:0000313" key="2">
    <source>
        <dbReference type="EMBL" id="SQC02285.1"/>
    </source>
</evidence>
<feature type="compositionally biased region" description="Polar residues" evidence="1">
    <location>
        <begin position="20"/>
        <end position="30"/>
    </location>
</feature>
<feature type="compositionally biased region" description="Basic and acidic residues" evidence="1">
    <location>
        <begin position="40"/>
        <end position="56"/>
    </location>
</feature>
<gene>
    <name evidence="2" type="ORF">NCTC11820_02173</name>
</gene>
<sequence length="98" mass="10808">MGLFFKRRQKTANARELQDDSTSAVTSGTPDSAPVSSEAVETKDQPAGPRDVKQLADQDTSQYADFGVFLLPQIPGLAVHPESPLDEKNFWFSDHADW</sequence>
<name>A0A2X3C1Y3_9ACTO</name>
<dbReference type="EMBL" id="UASJ01000014">
    <property type="protein sequence ID" value="SQC02285.1"/>
    <property type="molecule type" value="Genomic_DNA"/>
</dbReference>
<evidence type="ECO:0000256" key="1">
    <source>
        <dbReference type="SAM" id="MobiDB-lite"/>
    </source>
</evidence>
<feature type="compositionally biased region" description="Basic residues" evidence="1">
    <location>
        <begin position="1"/>
        <end position="10"/>
    </location>
</feature>
<accession>A0A2X3C1Y3</accession>
<dbReference type="Proteomes" id="UP000250245">
    <property type="component" value="Unassembled WGS sequence"/>
</dbReference>
<feature type="region of interest" description="Disordered" evidence="1">
    <location>
        <begin position="1"/>
        <end position="57"/>
    </location>
</feature>
<dbReference type="RefSeq" id="WP_252893394.1">
    <property type="nucleotide sequence ID" value="NZ_UASJ01000014.1"/>
</dbReference>
<organism evidence="2 3">
    <name type="scientific">Mobiluncus curtisii</name>
    <dbReference type="NCBI Taxonomy" id="2051"/>
    <lineage>
        <taxon>Bacteria</taxon>
        <taxon>Bacillati</taxon>
        <taxon>Actinomycetota</taxon>
        <taxon>Actinomycetes</taxon>
        <taxon>Actinomycetales</taxon>
        <taxon>Actinomycetaceae</taxon>
        <taxon>Mobiluncus</taxon>
    </lineage>
</organism>
<dbReference type="AlphaFoldDB" id="A0A2X3C1Y3"/>
<proteinExistence type="predicted"/>
<protein>
    <submittedName>
        <fullName evidence="2">Uncharacterized protein</fullName>
    </submittedName>
</protein>